<sequence>MKKYYKYLPKFYFNSIFQIPYDFFFQKGIKAILLDLDNTLLKYNENQINPKIKKILYKIKKKFFLVIISNASKGKLKKILYPDFDYIYLKFYQKKPCVKGFLKALDLFNVSYDQAIMIGDQLTTDIQGANKINIISVLIKPLDPSKESFWTKLNRFFIEKPFIKKIKKIDPQLYKKKFQHFLEI</sequence>
<dbReference type="Gene3D" id="3.40.50.1000">
    <property type="entry name" value="HAD superfamily/HAD-like"/>
    <property type="match status" value="1"/>
</dbReference>
<dbReference type="OrthoDB" id="9787572at2"/>
<evidence type="ECO:0000313" key="4">
    <source>
        <dbReference type="EMBL" id="TVY12199.1"/>
    </source>
</evidence>
<dbReference type="SUPFAM" id="SSF56784">
    <property type="entry name" value="HAD-like"/>
    <property type="match status" value="1"/>
</dbReference>
<dbReference type="Proteomes" id="UP000320078">
    <property type="component" value="Unassembled WGS sequence"/>
</dbReference>
<comment type="cofactor">
    <cofactor evidence="1">
        <name>Mg(2+)</name>
        <dbReference type="ChEBI" id="CHEBI:18420"/>
    </cofactor>
</comment>
<dbReference type="NCBIfam" id="TIGR01549">
    <property type="entry name" value="HAD-SF-IA-v1"/>
    <property type="match status" value="1"/>
</dbReference>
<dbReference type="InterPro" id="IPR023214">
    <property type="entry name" value="HAD_sf"/>
</dbReference>
<dbReference type="InterPro" id="IPR006549">
    <property type="entry name" value="HAD-SF_hydro_IIIA"/>
</dbReference>
<accession>A0A559KJA8</accession>
<dbReference type="NCBIfam" id="TIGR01662">
    <property type="entry name" value="HAD-SF-IIIA"/>
    <property type="match status" value="1"/>
</dbReference>
<evidence type="ECO:0000256" key="3">
    <source>
        <dbReference type="ARBA" id="ARBA00022842"/>
    </source>
</evidence>
<proteinExistence type="predicted"/>
<keyword evidence="3" id="KW-0460">Magnesium</keyword>
<evidence type="ECO:0000313" key="5">
    <source>
        <dbReference type="Proteomes" id="UP000320078"/>
    </source>
</evidence>
<dbReference type="AlphaFoldDB" id="A0A559KJA8"/>
<dbReference type="InterPro" id="IPR027706">
    <property type="entry name" value="PGP_Pase"/>
</dbReference>
<dbReference type="Pfam" id="PF09419">
    <property type="entry name" value="PGP_phosphatase"/>
    <property type="match status" value="1"/>
</dbReference>
<gene>
    <name evidence="4" type="ORF">MDPP_00267</name>
</gene>
<reference evidence="4 5" key="1">
    <citation type="submission" date="2019-06" db="EMBL/GenBank/DDBJ databases">
        <title>Draft Genome Sequence of Candidatus Phytoplasma pini-Related Strain MDPP: A Resource for Comparative Genomics of Gymnosperm-infecting Phytoplasmas.</title>
        <authorList>
            <person name="Cai W."/>
            <person name="Costanzo S."/>
            <person name="Shao J."/>
            <person name="Zhao Y."/>
            <person name="Davis R."/>
        </authorList>
    </citation>
    <scope>NUCLEOTIDE SEQUENCE [LARGE SCALE GENOMIC DNA]</scope>
    <source>
        <strain evidence="4 5">MDPP</strain>
    </source>
</reference>
<dbReference type="RefSeq" id="WP_144658441.1">
    <property type="nucleotide sequence ID" value="NZ_VIAE01000006.1"/>
</dbReference>
<dbReference type="InterPro" id="IPR006439">
    <property type="entry name" value="HAD-SF_hydro_IA"/>
</dbReference>
<dbReference type="InterPro" id="IPR036412">
    <property type="entry name" value="HAD-like_sf"/>
</dbReference>
<dbReference type="PANTHER" id="PTHR46470">
    <property type="entry name" value="N-ACYLNEURAMINATE-9-PHOSPHATASE"/>
    <property type="match status" value="1"/>
</dbReference>
<evidence type="ECO:0000256" key="2">
    <source>
        <dbReference type="ARBA" id="ARBA00022801"/>
    </source>
</evidence>
<dbReference type="GO" id="GO:0008962">
    <property type="term" value="F:phosphatidylglycerophosphatase activity"/>
    <property type="evidence" value="ECO:0007669"/>
    <property type="project" value="InterPro"/>
</dbReference>
<keyword evidence="5" id="KW-1185">Reference proteome</keyword>
<protein>
    <submittedName>
        <fullName evidence="4">Putative hydrolase</fullName>
    </submittedName>
</protein>
<dbReference type="InterPro" id="IPR051400">
    <property type="entry name" value="HAD-like_hydrolase"/>
</dbReference>
<dbReference type="GO" id="GO:0044281">
    <property type="term" value="P:small molecule metabolic process"/>
    <property type="evidence" value="ECO:0007669"/>
    <property type="project" value="UniProtKB-ARBA"/>
</dbReference>
<keyword evidence="2 4" id="KW-0378">Hydrolase</keyword>
<evidence type="ECO:0000256" key="1">
    <source>
        <dbReference type="ARBA" id="ARBA00001946"/>
    </source>
</evidence>
<name>A0A559KJA8_9MOLU</name>
<dbReference type="EMBL" id="VIAE01000006">
    <property type="protein sequence ID" value="TVY12199.1"/>
    <property type="molecule type" value="Genomic_DNA"/>
</dbReference>
<organism evidence="4 5">
    <name type="scientific">Candidatus Phytoplasma pini</name>
    <dbReference type="NCBI Taxonomy" id="267362"/>
    <lineage>
        <taxon>Bacteria</taxon>
        <taxon>Bacillati</taxon>
        <taxon>Mycoplasmatota</taxon>
        <taxon>Mollicutes</taxon>
        <taxon>Acholeplasmatales</taxon>
        <taxon>Acholeplasmataceae</taxon>
        <taxon>Candidatus Phytoplasma</taxon>
    </lineage>
</organism>
<comment type="caution">
    <text evidence="4">The sequence shown here is derived from an EMBL/GenBank/DDBJ whole genome shotgun (WGS) entry which is preliminary data.</text>
</comment>